<dbReference type="EMBL" id="AGSI01000008">
    <property type="protein sequence ID" value="EIE23226.1"/>
    <property type="molecule type" value="Genomic_DNA"/>
</dbReference>
<name>I0YXV7_COCSC</name>
<dbReference type="AlphaFoldDB" id="I0YXV7"/>
<evidence type="ECO:0000313" key="2">
    <source>
        <dbReference type="Proteomes" id="UP000007264"/>
    </source>
</evidence>
<protein>
    <recommendedName>
        <fullName evidence="3">F-box domain-containing protein</fullName>
    </recommendedName>
</protein>
<dbReference type="Proteomes" id="UP000007264">
    <property type="component" value="Unassembled WGS sequence"/>
</dbReference>
<evidence type="ECO:0008006" key="3">
    <source>
        <dbReference type="Google" id="ProtNLM"/>
    </source>
</evidence>
<organism evidence="1 2">
    <name type="scientific">Coccomyxa subellipsoidea (strain C-169)</name>
    <name type="common">Green microalga</name>
    <dbReference type="NCBI Taxonomy" id="574566"/>
    <lineage>
        <taxon>Eukaryota</taxon>
        <taxon>Viridiplantae</taxon>
        <taxon>Chlorophyta</taxon>
        <taxon>core chlorophytes</taxon>
        <taxon>Trebouxiophyceae</taxon>
        <taxon>Trebouxiophyceae incertae sedis</taxon>
        <taxon>Coccomyxaceae</taxon>
        <taxon>Coccomyxa</taxon>
        <taxon>Coccomyxa subellipsoidea</taxon>
    </lineage>
</organism>
<comment type="caution">
    <text evidence="1">The sequence shown here is derived from an EMBL/GenBank/DDBJ whole genome shotgun (WGS) entry which is preliminary data.</text>
</comment>
<accession>I0YXV7</accession>
<proteinExistence type="predicted"/>
<keyword evidence="2" id="KW-1185">Reference proteome</keyword>
<dbReference type="KEGG" id="csl:COCSUDRAFT_42141"/>
<sequence>MESSEEPTFAREPTCRRRYSSAHQAEGLPVLPADVLRKILELVGVEWRGRRVQAAKEEVREWTQYCLVSREWRAAFQDLPLCIEFDEAPSRRQVQWLRTTNAPIRRVTFLPAAMPCRSTVSALVTRACDSIRLAPLHTDHAAGGVPARSIGAAA</sequence>
<gene>
    <name evidence="1" type="ORF">COCSUDRAFT_42141</name>
</gene>
<reference evidence="1 2" key="1">
    <citation type="journal article" date="2012" name="Genome Biol.">
        <title>The genome of the polar eukaryotic microalga coccomyxa subellipsoidea reveals traits of cold adaptation.</title>
        <authorList>
            <person name="Blanc G."/>
            <person name="Agarkova I."/>
            <person name="Grimwood J."/>
            <person name="Kuo A."/>
            <person name="Brueggeman A."/>
            <person name="Dunigan D."/>
            <person name="Gurnon J."/>
            <person name="Ladunga I."/>
            <person name="Lindquist E."/>
            <person name="Lucas S."/>
            <person name="Pangilinan J."/>
            <person name="Proschold T."/>
            <person name="Salamov A."/>
            <person name="Schmutz J."/>
            <person name="Weeks D."/>
            <person name="Yamada T."/>
            <person name="Claverie J.M."/>
            <person name="Grigoriev I."/>
            <person name="Van Etten J."/>
            <person name="Lomsadze A."/>
            <person name="Borodovsky M."/>
        </authorList>
    </citation>
    <scope>NUCLEOTIDE SEQUENCE [LARGE SCALE GENOMIC DNA]</scope>
    <source>
        <strain evidence="1 2">C-169</strain>
    </source>
</reference>
<dbReference type="OrthoDB" id="10317560at2759"/>
<evidence type="ECO:0000313" key="1">
    <source>
        <dbReference type="EMBL" id="EIE23226.1"/>
    </source>
</evidence>
<dbReference type="GeneID" id="17041214"/>
<dbReference type="RefSeq" id="XP_005647770.1">
    <property type="nucleotide sequence ID" value="XM_005647713.1"/>
</dbReference>